<dbReference type="Pfam" id="PF00067">
    <property type="entry name" value="p450"/>
    <property type="match status" value="2"/>
</dbReference>
<dbReference type="InterPro" id="IPR036396">
    <property type="entry name" value="Cyt_P450_sf"/>
</dbReference>
<dbReference type="PANTHER" id="PTHR24280">
    <property type="entry name" value="CYTOCHROME P450 20A1"/>
    <property type="match status" value="1"/>
</dbReference>
<sequence length="775" mass="89267">MFEPLVGKKNIQNLNGPGARKRRQLMDRSFSHEAVKDYYEHFVMIAKEAADTFASYSPEEHIPLGKNMLTMAIKAISVAGMGRKFLNTKEIHKLGSAYDMVRIEDFIKKRREDEEKAEKLFIDSILDCDFMDEEEICDNVIGFFIGGFHTTGYMMTWCLYFLTKHPEVQEKVYQEIDEVLGDEDIKPMVSSELKYTRQVIDETLRASVLAPWGARVHEFDLQVGEYVIPKETPILLPFGVVLQDPNIWPEPKRFDPDRFSPENIKQIPSLAYQPFGFAGKRKCPGWRFSIAEGLVLLSVLIKRFKFHLVDGQKVKPVHRLMTSPAEEIWRGRSKGPAIPGEEPSDSEMGNLLDMGKAGSLHEYLMLLHEKYGGIVGFWWGKKYVVSLASPEYWKEVNPIFDRPPDLFKMFEPLIGKQSIQYANGPGGRKRRQLMDRSFSHEAVKDYYEHFVMIAKETADTLAKYSPEEHIPLGKVMVAMAIKAISVAGMGREFFDKKEIEKLETAYEVCWNEMEARLTGPAPELDSQREKDFQGARAALHSLVKDFIRKRREDEEKAEKLFIDSLLDCDFMDEDEICDNVISFLIGGFHTTGYMMTWCLYFLTKHPEVQEKVYQEIEEVLEDEDIKPMVSSDLKYTRQVIDETLRASVLAPWGARVHDFDLQVGEYVIPKETAILLPFGVVLQDPNIWPEPKRFDPDRFSPENIKQIPSMAYQPFGFAGKRKCPGWRFSIAEGLVFLSVLIKRFKFHLVDGQEVKPVHRLVTSPAEEIWVTITKR</sequence>
<dbReference type="SUPFAM" id="SSF48264">
    <property type="entry name" value="Cytochrome P450"/>
    <property type="match status" value="2"/>
</dbReference>
<protein>
    <recommendedName>
        <fullName evidence="4">Cytochrome P450</fullName>
    </recommendedName>
</protein>
<dbReference type="EMBL" id="CALNXI010000196">
    <property type="protein sequence ID" value="CAH3021837.1"/>
    <property type="molecule type" value="Genomic_DNA"/>
</dbReference>
<comment type="similarity">
    <text evidence="1">Belongs to the cytochrome P450 family.</text>
</comment>
<dbReference type="InterPro" id="IPR052666">
    <property type="entry name" value="CYP450_20A1-like"/>
</dbReference>
<evidence type="ECO:0008006" key="4">
    <source>
        <dbReference type="Google" id="ProtNLM"/>
    </source>
</evidence>
<keyword evidence="3" id="KW-1185">Reference proteome</keyword>
<gene>
    <name evidence="2" type="ORF">PEVE_00012936</name>
</gene>
<organism evidence="2 3">
    <name type="scientific">Porites evermanni</name>
    <dbReference type="NCBI Taxonomy" id="104178"/>
    <lineage>
        <taxon>Eukaryota</taxon>
        <taxon>Metazoa</taxon>
        <taxon>Cnidaria</taxon>
        <taxon>Anthozoa</taxon>
        <taxon>Hexacorallia</taxon>
        <taxon>Scleractinia</taxon>
        <taxon>Fungiina</taxon>
        <taxon>Poritidae</taxon>
        <taxon>Porites</taxon>
    </lineage>
</organism>
<dbReference type="PRINTS" id="PR00463">
    <property type="entry name" value="EP450I"/>
</dbReference>
<name>A0ABN8M063_9CNID</name>
<accession>A0ABN8M063</accession>
<proteinExistence type="inferred from homology"/>
<dbReference type="Proteomes" id="UP001159427">
    <property type="component" value="Unassembled WGS sequence"/>
</dbReference>
<dbReference type="Gene3D" id="1.10.630.10">
    <property type="entry name" value="Cytochrome P450"/>
    <property type="match status" value="2"/>
</dbReference>
<comment type="caution">
    <text evidence="2">The sequence shown here is derived from an EMBL/GenBank/DDBJ whole genome shotgun (WGS) entry which is preliminary data.</text>
</comment>
<dbReference type="InterPro" id="IPR001128">
    <property type="entry name" value="Cyt_P450"/>
</dbReference>
<reference evidence="2 3" key="1">
    <citation type="submission" date="2022-05" db="EMBL/GenBank/DDBJ databases">
        <authorList>
            <consortium name="Genoscope - CEA"/>
            <person name="William W."/>
        </authorList>
    </citation>
    <scope>NUCLEOTIDE SEQUENCE [LARGE SCALE GENOMIC DNA]</scope>
</reference>
<evidence type="ECO:0000313" key="3">
    <source>
        <dbReference type="Proteomes" id="UP001159427"/>
    </source>
</evidence>
<evidence type="ECO:0000313" key="2">
    <source>
        <dbReference type="EMBL" id="CAH3021837.1"/>
    </source>
</evidence>
<dbReference type="PANTHER" id="PTHR24280:SF4">
    <property type="entry name" value="CYTOCHROME P450 20A1"/>
    <property type="match status" value="1"/>
</dbReference>
<dbReference type="InterPro" id="IPR002401">
    <property type="entry name" value="Cyt_P450_E_grp-I"/>
</dbReference>
<evidence type="ECO:0000256" key="1">
    <source>
        <dbReference type="ARBA" id="ARBA00010617"/>
    </source>
</evidence>